<keyword evidence="7" id="KW-0809">Transit peptide</keyword>
<dbReference type="GO" id="GO:0046872">
    <property type="term" value="F:metal ion binding"/>
    <property type="evidence" value="ECO:0007669"/>
    <property type="project" value="UniProtKB-KW"/>
</dbReference>
<dbReference type="SUPFAM" id="SSF55811">
    <property type="entry name" value="Nudix"/>
    <property type="match status" value="1"/>
</dbReference>
<accession>A0A0E0P8K1</accession>
<dbReference type="PROSITE" id="PS51462">
    <property type="entry name" value="NUDIX"/>
    <property type="match status" value="1"/>
</dbReference>
<dbReference type="SMR" id="A0A0E0P8K1"/>
<dbReference type="PANTHER" id="PTHR12629:SF58">
    <property type="entry name" value="NUDIX HYDROLASE 12, MITOCHONDRIAL"/>
    <property type="match status" value="1"/>
</dbReference>
<dbReference type="InterPro" id="IPR047198">
    <property type="entry name" value="DDP-like_NUDIX"/>
</dbReference>
<dbReference type="PANTHER" id="PTHR12629">
    <property type="entry name" value="DIPHOSPHOINOSITOL POLYPHOSPHATE PHOSPHOHYDROLASE"/>
    <property type="match status" value="1"/>
</dbReference>
<dbReference type="Pfam" id="PF00293">
    <property type="entry name" value="NUDIX"/>
    <property type="match status" value="1"/>
</dbReference>
<comment type="similarity">
    <text evidence="3">Belongs to the Nudix hydrolase family.</text>
</comment>
<dbReference type="GO" id="GO:0016462">
    <property type="term" value="F:pyrophosphatase activity"/>
    <property type="evidence" value="ECO:0007669"/>
    <property type="project" value="InterPro"/>
</dbReference>
<evidence type="ECO:0000256" key="4">
    <source>
        <dbReference type="ARBA" id="ARBA00022723"/>
    </source>
</evidence>
<evidence type="ECO:0000313" key="11">
    <source>
        <dbReference type="Proteomes" id="UP000008022"/>
    </source>
</evidence>
<dbReference type="EnsemblPlants" id="ORUFI04G12340.2">
    <property type="protein sequence ID" value="ORUFI04G12340.2"/>
    <property type="gene ID" value="ORUFI04G12340"/>
</dbReference>
<comment type="cofactor">
    <cofactor evidence="1">
        <name>Mg(2+)</name>
        <dbReference type="ChEBI" id="CHEBI:18420"/>
    </cofactor>
</comment>
<reference evidence="11" key="1">
    <citation type="submission" date="2013-06" db="EMBL/GenBank/DDBJ databases">
        <authorList>
            <person name="Zhao Q."/>
        </authorList>
    </citation>
    <scope>NUCLEOTIDE SEQUENCE</scope>
    <source>
        <strain evidence="11">cv. W1943</strain>
    </source>
</reference>
<keyword evidence="5" id="KW-0378">Hydrolase</keyword>
<dbReference type="eggNOG" id="KOG2839">
    <property type="taxonomic scope" value="Eukaryota"/>
</dbReference>
<evidence type="ECO:0000256" key="1">
    <source>
        <dbReference type="ARBA" id="ARBA00001946"/>
    </source>
</evidence>
<evidence type="ECO:0000256" key="6">
    <source>
        <dbReference type="ARBA" id="ARBA00022842"/>
    </source>
</evidence>
<evidence type="ECO:0000256" key="8">
    <source>
        <dbReference type="ARBA" id="ARBA00023128"/>
    </source>
</evidence>
<dbReference type="InterPro" id="IPR015797">
    <property type="entry name" value="NUDIX_hydrolase-like_dom_sf"/>
</dbReference>
<evidence type="ECO:0000256" key="7">
    <source>
        <dbReference type="ARBA" id="ARBA00022946"/>
    </source>
</evidence>
<dbReference type="GO" id="GO:0005634">
    <property type="term" value="C:nucleus"/>
    <property type="evidence" value="ECO:0007669"/>
    <property type="project" value="TreeGrafter"/>
</dbReference>
<proteinExistence type="inferred from homology"/>
<dbReference type="STRING" id="4529.A0A0E0P8K1"/>
<comment type="subcellular location">
    <subcellularLocation>
        <location evidence="2">Mitochondrion</location>
    </subcellularLocation>
</comment>
<keyword evidence="11" id="KW-1185">Reference proteome</keyword>
<evidence type="ECO:0000256" key="5">
    <source>
        <dbReference type="ARBA" id="ARBA00022801"/>
    </source>
</evidence>
<evidence type="ECO:0000256" key="3">
    <source>
        <dbReference type="ARBA" id="ARBA00005582"/>
    </source>
</evidence>
<dbReference type="FunFam" id="3.90.79.10:FF:000030">
    <property type="entry name" value="Nudix hydrolase 13 mitochondrial"/>
    <property type="match status" value="1"/>
</dbReference>
<evidence type="ECO:0000256" key="2">
    <source>
        <dbReference type="ARBA" id="ARBA00004173"/>
    </source>
</evidence>
<dbReference type="AlphaFoldDB" id="A0A0E0P8K1"/>
<dbReference type="Gramene" id="ORUFI04G12340.2">
    <property type="protein sequence ID" value="ORUFI04G12340.2"/>
    <property type="gene ID" value="ORUFI04G12340"/>
</dbReference>
<evidence type="ECO:0000259" key="9">
    <source>
        <dbReference type="PROSITE" id="PS51462"/>
    </source>
</evidence>
<reference evidence="10" key="2">
    <citation type="submission" date="2015-06" db="UniProtKB">
        <authorList>
            <consortium name="EnsemblPlants"/>
        </authorList>
    </citation>
    <scope>IDENTIFICATION</scope>
</reference>
<protein>
    <recommendedName>
        <fullName evidence="9">Nudix hydrolase domain-containing protein</fullName>
    </recommendedName>
</protein>
<name>A0A0E0P8K1_ORYRU</name>
<dbReference type="Gene3D" id="3.90.79.10">
    <property type="entry name" value="Nucleoside Triphosphate Pyrophosphohydrolase"/>
    <property type="match status" value="1"/>
</dbReference>
<dbReference type="CDD" id="cd04666">
    <property type="entry name" value="NUDIX_DIPP2_like_Nudt4"/>
    <property type="match status" value="1"/>
</dbReference>
<dbReference type="Proteomes" id="UP000008022">
    <property type="component" value="Unassembled WGS sequence"/>
</dbReference>
<dbReference type="EnsemblPlants" id="ORUFI04G12340.1">
    <property type="protein sequence ID" value="ORUFI04G12340.1"/>
    <property type="gene ID" value="ORUFI04G12340"/>
</dbReference>
<dbReference type="OMA" id="CRYDWMK"/>
<keyword evidence="4" id="KW-0479">Metal-binding</keyword>
<keyword evidence="6" id="KW-0460">Magnesium</keyword>
<keyword evidence="8" id="KW-0496">Mitochondrion</keyword>
<dbReference type="InterPro" id="IPR000086">
    <property type="entry name" value="NUDIX_hydrolase_dom"/>
</dbReference>
<dbReference type="GO" id="GO:0005739">
    <property type="term" value="C:mitochondrion"/>
    <property type="evidence" value="ECO:0007669"/>
    <property type="project" value="UniProtKB-SubCell"/>
</dbReference>
<evidence type="ECO:0000313" key="10">
    <source>
        <dbReference type="EnsemblPlants" id="ORUFI04G12340.2"/>
    </source>
</evidence>
<organism evidence="10 11">
    <name type="scientific">Oryza rufipogon</name>
    <name type="common">Brownbeard rice</name>
    <name type="synonym">Asian wild rice</name>
    <dbReference type="NCBI Taxonomy" id="4529"/>
    <lineage>
        <taxon>Eukaryota</taxon>
        <taxon>Viridiplantae</taxon>
        <taxon>Streptophyta</taxon>
        <taxon>Embryophyta</taxon>
        <taxon>Tracheophyta</taxon>
        <taxon>Spermatophyta</taxon>
        <taxon>Magnoliopsida</taxon>
        <taxon>Liliopsida</taxon>
        <taxon>Poales</taxon>
        <taxon>Poaceae</taxon>
        <taxon>BOP clade</taxon>
        <taxon>Oryzoideae</taxon>
        <taxon>Oryzeae</taxon>
        <taxon>Oryzinae</taxon>
        <taxon>Oryza</taxon>
    </lineage>
</organism>
<dbReference type="PROSITE" id="PS00893">
    <property type="entry name" value="NUDIX_BOX"/>
    <property type="match status" value="1"/>
</dbReference>
<dbReference type="Gramene" id="ORUFI04G12340.1">
    <property type="protein sequence ID" value="ORUFI04G12340.1"/>
    <property type="gene ID" value="ORUFI04G12340"/>
</dbReference>
<feature type="domain" description="Nudix hydrolase" evidence="9">
    <location>
        <begin position="31"/>
        <end position="180"/>
    </location>
</feature>
<dbReference type="InterPro" id="IPR020084">
    <property type="entry name" value="NUDIX_hydrolase_CS"/>
</dbReference>
<dbReference type="HOGENOM" id="CLU_037162_5_2_1"/>
<sequence length="222" mass="23975">MAASSSKKKEEEEVAVVAARKGRLRQRYDGEYRLVAGCVPYRVVAAGGGGGGGELEVLMVSTPNRADLVFPKGGWEDDEDVYEAACREAMEEAGVKGNINRVSLGMWVMRSKSSQSGGGGEASRSPRGGACKGYMFELEVTEEMDRWPEQATHGRRWLPPADAFRLSRYGWMREALAALLDRRCLLLLPPPQPEPSEHAGVYGLAMLKAAAAAAADRAVALC</sequence>